<dbReference type="EMBL" id="LCFP01000002">
    <property type="protein sequence ID" value="KKS98346.1"/>
    <property type="molecule type" value="Genomic_DNA"/>
</dbReference>
<organism evidence="1 2">
    <name type="scientific">Candidatus Gottesmanbacteria bacterium GW2011_GWA2_43_14</name>
    <dbReference type="NCBI Taxonomy" id="1618443"/>
    <lineage>
        <taxon>Bacteria</taxon>
        <taxon>Candidatus Gottesmaniibacteriota</taxon>
    </lineage>
</organism>
<dbReference type="AlphaFoldDB" id="A0A0G1FTJ1"/>
<protein>
    <recommendedName>
        <fullName evidence="3">DUF192 domain-containing protein</fullName>
    </recommendedName>
</protein>
<dbReference type="InterPro" id="IPR003795">
    <property type="entry name" value="DUF192"/>
</dbReference>
<comment type="caution">
    <text evidence="1">The sequence shown here is derived from an EMBL/GenBank/DDBJ whole genome shotgun (WGS) entry which is preliminary data.</text>
</comment>
<reference evidence="1 2" key="1">
    <citation type="journal article" date="2015" name="Nature">
        <title>rRNA introns, odd ribosomes, and small enigmatic genomes across a large radiation of phyla.</title>
        <authorList>
            <person name="Brown C.T."/>
            <person name="Hug L.A."/>
            <person name="Thomas B.C."/>
            <person name="Sharon I."/>
            <person name="Castelle C.J."/>
            <person name="Singh A."/>
            <person name="Wilkins M.J."/>
            <person name="Williams K.H."/>
            <person name="Banfield J.F."/>
        </authorList>
    </citation>
    <scope>NUCLEOTIDE SEQUENCE [LARGE SCALE GENOMIC DNA]</scope>
</reference>
<proteinExistence type="predicted"/>
<dbReference type="InterPro" id="IPR038695">
    <property type="entry name" value="Saro_0823-like_sf"/>
</dbReference>
<dbReference type="Gene3D" id="2.60.120.1140">
    <property type="entry name" value="Protein of unknown function DUF192"/>
    <property type="match status" value="1"/>
</dbReference>
<evidence type="ECO:0008006" key="3">
    <source>
        <dbReference type="Google" id="ProtNLM"/>
    </source>
</evidence>
<dbReference type="PANTHER" id="PTHR37953">
    <property type="entry name" value="UPF0127 PROTEIN MJ1496"/>
    <property type="match status" value="1"/>
</dbReference>
<dbReference type="PANTHER" id="PTHR37953:SF1">
    <property type="entry name" value="UPF0127 PROTEIN MJ1496"/>
    <property type="match status" value="1"/>
</dbReference>
<sequence>MKKYLLIIPVILVLLTVYLKFFKEAGFYSRAVINGRVIKLLVADTPSKRNRGLSFRESLSRDTGMLFIFDKKEAYSFWMNEMKFPLDFLWIDGVLVTDLSENIPPPDGNNIETVTPQNPVDKVLEVNSGIIKELEIKIGDRIIFK</sequence>
<evidence type="ECO:0000313" key="2">
    <source>
        <dbReference type="Proteomes" id="UP000034894"/>
    </source>
</evidence>
<evidence type="ECO:0000313" key="1">
    <source>
        <dbReference type="EMBL" id="KKS98346.1"/>
    </source>
</evidence>
<name>A0A0G1FTJ1_9BACT</name>
<dbReference type="Proteomes" id="UP000034894">
    <property type="component" value="Unassembled WGS sequence"/>
</dbReference>
<accession>A0A0G1FTJ1</accession>
<dbReference type="STRING" id="1618443.UV73_C0002G0060"/>
<dbReference type="Pfam" id="PF02643">
    <property type="entry name" value="DUF192"/>
    <property type="match status" value="1"/>
</dbReference>
<gene>
    <name evidence="1" type="ORF">UV73_C0002G0060</name>
</gene>